<dbReference type="SMART" id="SM00355">
    <property type="entry name" value="ZnF_C2H2"/>
    <property type="match status" value="7"/>
</dbReference>
<keyword evidence="4 7" id="KW-0863">Zinc-finger</keyword>
<dbReference type="RefSeq" id="XP_015272991.1">
    <property type="nucleotide sequence ID" value="XM_015417505.1"/>
</dbReference>
<keyword evidence="11" id="KW-1185">Reference proteome</keyword>
<evidence type="ECO:0000256" key="8">
    <source>
        <dbReference type="SAM" id="MobiDB-lite"/>
    </source>
</evidence>
<dbReference type="PROSITE" id="PS50157">
    <property type="entry name" value="ZINC_FINGER_C2H2_2"/>
    <property type="match status" value="7"/>
</dbReference>
<dbReference type="InterPro" id="IPR038269">
    <property type="entry name" value="SCAN_sf"/>
</dbReference>
<dbReference type="Pfam" id="PF02023">
    <property type="entry name" value="SCAN"/>
    <property type="match status" value="1"/>
</dbReference>
<dbReference type="Gene3D" id="1.10.4020.10">
    <property type="entry name" value="DNA breaking-rejoining enzymes"/>
    <property type="match status" value="1"/>
</dbReference>
<proteinExistence type="predicted"/>
<evidence type="ECO:0000256" key="4">
    <source>
        <dbReference type="ARBA" id="ARBA00022771"/>
    </source>
</evidence>
<evidence type="ECO:0000313" key="12">
    <source>
        <dbReference type="RefSeq" id="XP_015272991.1"/>
    </source>
</evidence>
<reference evidence="12" key="1">
    <citation type="submission" date="2025-08" db="UniProtKB">
        <authorList>
            <consortium name="RefSeq"/>
        </authorList>
    </citation>
    <scope>IDENTIFICATION</scope>
</reference>
<evidence type="ECO:0000259" key="10">
    <source>
        <dbReference type="PROSITE" id="PS50804"/>
    </source>
</evidence>
<dbReference type="SMART" id="SM00431">
    <property type="entry name" value="SCAN"/>
    <property type="match status" value="1"/>
</dbReference>
<keyword evidence="5" id="KW-0862">Zinc</keyword>
<dbReference type="InterPro" id="IPR003309">
    <property type="entry name" value="SCAN_dom"/>
</dbReference>
<dbReference type="PROSITE" id="PS50804">
    <property type="entry name" value="SCAN_BOX"/>
    <property type="match status" value="1"/>
</dbReference>
<feature type="compositionally biased region" description="Basic and acidic residues" evidence="8">
    <location>
        <begin position="264"/>
        <end position="277"/>
    </location>
</feature>
<name>A0ABM1KH04_GEKJA</name>
<dbReference type="Gene3D" id="3.30.160.60">
    <property type="entry name" value="Classic Zinc Finger"/>
    <property type="match status" value="6"/>
</dbReference>
<evidence type="ECO:0000313" key="11">
    <source>
        <dbReference type="Proteomes" id="UP000694871"/>
    </source>
</evidence>
<evidence type="ECO:0000256" key="1">
    <source>
        <dbReference type="ARBA" id="ARBA00004123"/>
    </source>
</evidence>
<feature type="domain" description="C2H2-type" evidence="9">
    <location>
        <begin position="471"/>
        <end position="498"/>
    </location>
</feature>
<evidence type="ECO:0000256" key="6">
    <source>
        <dbReference type="ARBA" id="ARBA00023242"/>
    </source>
</evidence>
<evidence type="ECO:0000256" key="2">
    <source>
        <dbReference type="ARBA" id="ARBA00022723"/>
    </source>
</evidence>
<dbReference type="SUPFAM" id="SSF57667">
    <property type="entry name" value="beta-beta-alpha zinc fingers"/>
    <property type="match status" value="4"/>
</dbReference>
<keyword evidence="6" id="KW-0539">Nucleus</keyword>
<dbReference type="PANTHER" id="PTHR23226">
    <property type="entry name" value="ZINC FINGER AND SCAN DOMAIN-CONTAINING"/>
    <property type="match status" value="1"/>
</dbReference>
<comment type="subcellular location">
    <subcellularLocation>
        <location evidence="1">Nucleus</location>
    </subcellularLocation>
</comment>
<feature type="domain" description="C2H2-type" evidence="9">
    <location>
        <begin position="443"/>
        <end position="470"/>
    </location>
</feature>
<evidence type="ECO:0000256" key="3">
    <source>
        <dbReference type="ARBA" id="ARBA00022737"/>
    </source>
</evidence>
<keyword evidence="2" id="KW-0479">Metal-binding</keyword>
<dbReference type="InterPro" id="IPR013087">
    <property type="entry name" value="Znf_C2H2_type"/>
</dbReference>
<dbReference type="SUPFAM" id="SSF47353">
    <property type="entry name" value="Retrovirus capsid dimerization domain-like"/>
    <property type="match status" value="1"/>
</dbReference>
<dbReference type="InterPro" id="IPR036236">
    <property type="entry name" value="Znf_C2H2_sf"/>
</dbReference>
<evidence type="ECO:0000256" key="5">
    <source>
        <dbReference type="ARBA" id="ARBA00022833"/>
    </source>
</evidence>
<feature type="region of interest" description="Disordered" evidence="8">
    <location>
        <begin position="203"/>
        <end position="277"/>
    </location>
</feature>
<sequence length="526" mass="60787">MNPAGEGSLSLEEWEVQWQKFLRTLESSHSPWGISPLPEKLSPWDDAKTFLAAFEQVAEACQWPQEEWATRLLPALSGVAKWAFSSLDMRDREDYGKVKAAILQAEALSREKQRQQFRHFCYQEAEGPRGAYSRLQEMCRGWLRVENRSKEQILELLVLEQLLSVLPPEIQSQVRESGPESCSQAVALAEEFLLRQEKQVPWEEADGSVSEAGEAPSERKLSMAVEEEEAGPLGEDQENEEYEELLQLSPDKAKPEELNGNFRNQDEPKRQERCHMDDKRDEQAISMRAGNFCDILHIVEETYKCLECGMNFSDQTLYNIHLQMHNGKKTHQCLACGRSFLCRAELLRHHRIHTGEKPYSCLECGKSYSQKANLIQHQRIHSGEKPYKCLECGKCFGWYSELQRHRRIHTGEKPFQCSECGKRFSRTCHLQQHLRTHTEEKPFECSECGMSFSWNGNLQRHQRTHTGEKPFACSECGKRFIQKSSLQQHQRIHMGRNHIAVLPITRASLLFHTLKTTTESPQVEKK</sequence>
<feature type="domain" description="C2H2-type" evidence="9">
    <location>
        <begin position="387"/>
        <end position="414"/>
    </location>
</feature>
<dbReference type="Pfam" id="PF13465">
    <property type="entry name" value="zf-H2C2_2"/>
    <property type="match status" value="2"/>
</dbReference>
<keyword evidence="3" id="KW-0677">Repeat</keyword>
<feature type="domain" description="C2H2-type" evidence="9">
    <location>
        <begin position="415"/>
        <end position="442"/>
    </location>
</feature>
<evidence type="ECO:0000259" key="9">
    <source>
        <dbReference type="PROSITE" id="PS50157"/>
    </source>
</evidence>
<dbReference type="PROSITE" id="PS00028">
    <property type="entry name" value="ZINC_FINGER_C2H2_1"/>
    <property type="match status" value="7"/>
</dbReference>
<feature type="domain" description="SCAN box" evidence="10">
    <location>
        <begin position="114"/>
        <end position="192"/>
    </location>
</feature>
<dbReference type="Pfam" id="PF00096">
    <property type="entry name" value="zf-C2H2"/>
    <property type="match status" value="2"/>
</dbReference>
<dbReference type="Proteomes" id="UP000694871">
    <property type="component" value="Unplaced"/>
</dbReference>
<protein>
    <submittedName>
        <fullName evidence="12">Zinc finger protein 397-like</fullName>
    </submittedName>
</protein>
<feature type="domain" description="C2H2-type" evidence="9">
    <location>
        <begin position="303"/>
        <end position="330"/>
    </location>
</feature>
<evidence type="ECO:0000256" key="7">
    <source>
        <dbReference type="PROSITE-ProRule" id="PRU00042"/>
    </source>
</evidence>
<dbReference type="PANTHER" id="PTHR23226:SF416">
    <property type="entry name" value="FI01424P"/>
    <property type="match status" value="1"/>
</dbReference>
<feature type="domain" description="C2H2-type" evidence="9">
    <location>
        <begin position="359"/>
        <end position="386"/>
    </location>
</feature>
<dbReference type="GeneID" id="107115743"/>
<organism evidence="11 12">
    <name type="scientific">Gekko japonicus</name>
    <name type="common">Schlegel's Japanese gecko</name>
    <dbReference type="NCBI Taxonomy" id="146911"/>
    <lineage>
        <taxon>Eukaryota</taxon>
        <taxon>Metazoa</taxon>
        <taxon>Chordata</taxon>
        <taxon>Craniata</taxon>
        <taxon>Vertebrata</taxon>
        <taxon>Euteleostomi</taxon>
        <taxon>Lepidosauria</taxon>
        <taxon>Squamata</taxon>
        <taxon>Bifurcata</taxon>
        <taxon>Gekkota</taxon>
        <taxon>Gekkonidae</taxon>
        <taxon>Gekkoninae</taxon>
        <taxon>Gekko</taxon>
    </lineage>
</organism>
<feature type="domain" description="C2H2-type" evidence="9">
    <location>
        <begin position="331"/>
        <end position="358"/>
    </location>
</feature>
<gene>
    <name evidence="12" type="primary">LOC107115743</name>
</gene>
<feature type="compositionally biased region" description="Acidic residues" evidence="8">
    <location>
        <begin position="225"/>
        <end position="244"/>
    </location>
</feature>
<accession>A0ABM1KH04</accession>